<name>A0A6B9L6X1_9CAUD</name>
<organism evidence="1 2">
    <name type="scientific">Mycobacterium phage BirdsNest</name>
    <dbReference type="NCBI Taxonomy" id="2686231"/>
    <lineage>
        <taxon>Viruses</taxon>
        <taxon>Duplodnaviria</taxon>
        <taxon>Heunggongvirae</taxon>
        <taxon>Uroviricota</taxon>
        <taxon>Caudoviricetes</taxon>
        <taxon>Bclasvirinae</taxon>
        <taxon>Birdsnestvirus</taxon>
        <taxon>Birdsnestvirus birdsnest</taxon>
    </lineage>
</organism>
<gene>
    <name evidence="1" type="primary">24</name>
    <name evidence="1" type="ORF">PBI_BIRDSNEST_24</name>
</gene>
<dbReference type="RefSeq" id="YP_009949483.1">
    <property type="nucleotide sequence ID" value="NC_051581.1"/>
</dbReference>
<dbReference type="GeneID" id="60320888"/>
<evidence type="ECO:0000313" key="2">
    <source>
        <dbReference type="Proteomes" id="UP000463946"/>
    </source>
</evidence>
<proteinExistence type="predicted"/>
<sequence length="160" mass="16878">MTDYDTRELTAEETDAFLRGLHLALGKQGLVDAALRVIAEQGLGIFKATERPDVDAAEAILAEGTPTADGGLVLEPSPYFMSDEAVSRMHDRQAAALMPVAANDRGAVVRHAHFLMNVTGGNLSGNIHTAIGHLKAAGSAEALMEQDRADNAALMRASGR</sequence>
<dbReference type="Proteomes" id="UP000463946">
    <property type="component" value="Segment"/>
</dbReference>
<protein>
    <submittedName>
        <fullName evidence="1">Uncharacterized protein</fullName>
    </submittedName>
</protein>
<dbReference type="EMBL" id="MN813686">
    <property type="protein sequence ID" value="QHB37326.1"/>
    <property type="molecule type" value="Genomic_DNA"/>
</dbReference>
<evidence type="ECO:0000313" key="1">
    <source>
        <dbReference type="EMBL" id="QHB37326.1"/>
    </source>
</evidence>
<dbReference type="KEGG" id="vg:60320888"/>
<keyword evidence="2" id="KW-1185">Reference proteome</keyword>
<reference evidence="1 2" key="1">
    <citation type="submission" date="2019-12" db="EMBL/GenBank/DDBJ databases">
        <authorList>
            <person name="Lauer M.J."/>
            <person name="Curtus N.L."/>
            <person name="Garlena R.A."/>
            <person name="Russell D.A."/>
            <person name="Pope W.H."/>
            <person name="Jacobs-Sera D."/>
            <person name="Hatfull G.F."/>
        </authorList>
    </citation>
    <scope>NUCLEOTIDE SEQUENCE [LARGE SCALE GENOMIC DNA]</scope>
</reference>
<accession>A0A6B9L6X1</accession>